<feature type="compositionally biased region" description="Polar residues" evidence="1">
    <location>
        <begin position="48"/>
        <end position="66"/>
    </location>
</feature>
<accession>A0A0J6FVI3</accession>
<evidence type="ECO:0000313" key="3">
    <source>
        <dbReference type="EMBL" id="KMM73460.1"/>
    </source>
</evidence>
<feature type="region of interest" description="Disordered" evidence="1">
    <location>
        <begin position="38"/>
        <end position="66"/>
    </location>
</feature>
<evidence type="ECO:0000256" key="1">
    <source>
        <dbReference type="SAM" id="MobiDB-lite"/>
    </source>
</evidence>
<evidence type="ECO:0000256" key="2">
    <source>
        <dbReference type="SAM" id="SignalP"/>
    </source>
</evidence>
<feature type="chain" id="PRO_5005271449" description="Secreted protein" evidence="2">
    <location>
        <begin position="18"/>
        <end position="66"/>
    </location>
</feature>
<gene>
    <name evidence="3" type="ORF">CPAG_09749</name>
</gene>
<proteinExistence type="predicted"/>
<dbReference type="AlphaFoldDB" id="A0A0J6FVI3"/>
<dbReference type="VEuPathDB" id="FungiDB:CPAG_09749"/>
<feature type="signal peptide" evidence="2">
    <location>
        <begin position="1"/>
        <end position="17"/>
    </location>
</feature>
<reference evidence="3 4" key="1">
    <citation type="submission" date="2007-06" db="EMBL/GenBank/DDBJ databases">
        <title>The Genome Sequence of Coccidioides posadasii RMSCC_3488.</title>
        <authorList>
            <consortium name="Coccidioides Genome Resources Consortium"/>
            <consortium name="The Broad Institute Genome Sequencing Platform"/>
            <person name="Henn M.R."/>
            <person name="Sykes S."/>
            <person name="Young S."/>
            <person name="Jaffe D."/>
            <person name="Berlin A."/>
            <person name="Alvarez P."/>
            <person name="Butler J."/>
            <person name="Gnerre S."/>
            <person name="Grabherr M."/>
            <person name="Mauceli E."/>
            <person name="Brockman W."/>
            <person name="Kodira C."/>
            <person name="Alvarado L."/>
            <person name="Zeng Q."/>
            <person name="Crawford M."/>
            <person name="Antoine C."/>
            <person name="Devon K."/>
            <person name="Galgiani J."/>
            <person name="Orsborn K."/>
            <person name="Lewis M.L."/>
            <person name="Nusbaum C."/>
            <person name="Galagan J."/>
            <person name="Birren B."/>
        </authorList>
    </citation>
    <scope>NUCLEOTIDE SEQUENCE [LARGE SCALE GENOMIC DNA]</scope>
    <source>
        <strain evidence="3 4">RMSCC 3488</strain>
    </source>
</reference>
<dbReference type="EMBL" id="DS268114">
    <property type="protein sequence ID" value="KMM73460.1"/>
    <property type="molecule type" value="Genomic_DNA"/>
</dbReference>
<reference evidence="4" key="3">
    <citation type="journal article" date="2010" name="Genome Res.">
        <title>Population genomic sequencing of Coccidioides fungi reveals recent hybridization and transposon control.</title>
        <authorList>
            <person name="Neafsey D.E."/>
            <person name="Barker B.M."/>
            <person name="Sharpton T.J."/>
            <person name="Stajich J.E."/>
            <person name="Park D.J."/>
            <person name="Whiston E."/>
            <person name="Hung C.-Y."/>
            <person name="McMahan C."/>
            <person name="White J."/>
            <person name="Sykes S."/>
            <person name="Heiman D."/>
            <person name="Young S."/>
            <person name="Zeng Q."/>
            <person name="Abouelleil A."/>
            <person name="Aftuck L."/>
            <person name="Bessette D."/>
            <person name="Brown A."/>
            <person name="FitzGerald M."/>
            <person name="Lui A."/>
            <person name="Macdonald J.P."/>
            <person name="Priest M."/>
            <person name="Orbach M.J."/>
            <person name="Galgiani J.N."/>
            <person name="Kirkland T.N."/>
            <person name="Cole G.T."/>
            <person name="Birren B.W."/>
            <person name="Henn M.R."/>
            <person name="Taylor J.W."/>
            <person name="Rounsley S.D."/>
        </authorList>
    </citation>
    <scope>NUCLEOTIDE SEQUENCE [LARGE SCALE GENOMIC DNA]</scope>
    <source>
        <strain evidence="4">RMSCC 3488</strain>
    </source>
</reference>
<keyword evidence="2" id="KW-0732">Signal</keyword>
<organism evidence="3 4">
    <name type="scientific">Coccidioides posadasii RMSCC 3488</name>
    <dbReference type="NCBI Taxonomy" id="454284"/>
    <lineage>
        <taxon>Eukaryota</taxon>
        <taxon>Fungi</taxon>
        <taxon>Dikarya</taxon>
        <taxon>Ascomycota</taxon>
        <taxon>Pezizomycotina</taxon>
        <taxon>Eurotiomycetes</taxon>
        <taxon>Eurotiomycetidae</taxon>
        <taxon>Onygenales</taxon>
        <taxon>Onygenaceae</taxon>
        <taxon>Coccidioides</taxon>
    </lineage>
</organism>
<evidence type="ECO:0008006" key="5">
    <source>
        <dbReference type="Google" id="ProtNLM"/>
    </source>
</evidence>
<reference evidence="4" key="2">
    <citation type="journal article" date="2009" name="Genome Res.">
        <title>Comparative genomic analyses of the human fungal pathogens Coccidioides and their relatives.</title>
        <authorList>
            <person name="Sharpton T.J."/>
            <person name="Stajich J.E."/>
            <person name="Rounsley S.D."/>
            <person name="Gardner M.J."/>
            <person name="Wortman J.R."/>
            <person name="Jordar V.S."/>
            <person name="Maiti R."/>
            <person name="Kodira C.D."/>
            <person name="Neafsey D.E."/>
            <person name="Zeng Q."/>
            <person name="Hung C.-Y."/>
            <person name="McMahan C."/>
            <person name="Muszewska A."/>
            <person name="Grynberg M."/>
            <person name="Mandel M.A."/>
            <person name="Kellner E.M."/>
            <person name="Barker B.M."/>
            <person name="Galgiani J.N."/>
            <person name="Orbach M.J."/>
            <person name="Kirkland T.N."/>
            <person name="Cole G.T."/>
            <person name="Henn M.R."/>
            <person name="Birren B.W."/>
            <person name="Taylor J.W."/>
        </authorList>
    </citation>
    <scope>NUCLEOTIDE SEQUENCE [LARGE SCALE GENOMIC DNA]</scope>
    <source>
        <strain evidence="4">RMSCC 3488</strain>
    </source>
</reference>
<name>A0A0J6FVI3_COCPO</name>
<evidence type="ECO:0000313" key="4">
    <source>
        <dbReference type="Proteomes" id="UP000054567"/>
    </source>
</evidence>
<protein>
    <recommendedName>
        <fullName evidence="5">Secreted protein</fullName>
    </recommendedName>
</protein>
<sequence>MPRSVWLLAIFVYNAHFLDPKFPYAGWMLTAAVLASDNEDQHRDQRNRTPSAHAQLPPTSSITFLS</sequence>
<dbReference type="Proteomes" id="UP000054567">
    <property type="component" value="Unassembled WGS sequence"/>
</dbReference>